<dbReference type="CDD" id="cd04196">
    <property type="entry name" value="GT_2_like_d"/>
    <property type="match status" value="1"/>
</dbReference>
<dbReference type="GO" id="GO:0016758">
    <property type="term" value="F:hexosyltransferase activity"/>
    <property type="evidence" value="ECO:0007669"/>
    <property type="project" value="UniProtKB-ARBA"/>
</dbReference>
<dbReference type="EMBL" id="AGXV01000032">
    <property type="protein sequence ID" value="EIY61990.1"/>
    <property type="molecule type" value="Genomic_DNA"/>
</dbReference>
<dbReference type="Pfam" id="PF00535">
    <property type="entry name" value="Glycos_transf_2"/>
    <property type="match status" value="1"/>
</dbReference>
<gene>
    <name evidence="2" type="ORF">HMPREF1071_02610</name>
</gene>
<sequence length="276" mass="31975">MSLKTVTVLLSTYNGEKFLEEQLQSLIQQKNVEVRILVRDDGSTDGTVSILDRWKNDRLLNWYTGDNVGAGKSFVDLLFKVPQSDYYAFCDQDDVWLPNKLELSLLKMEQCESIHLDKPIIIHTDMWVVNKDLELISDSFWKYSKLRPDILNTFKYLAICNSVNGCTMLLNNAARDIVIQKYFVQSLVLHDVLVSLIVAYNNGIIDYVETPTMLYRQHGSNVVGARERGTSFFVRKFFLLGNTIKNNVHRFQMVNTVGQMSMAAFIYYKVKYFFIR</sequence>
<name>I8YFS9_9BACE</name>
<dbReference type="OrthoDB" id="9802649at2"/>
<dbReference type="RefSeq" id="WP_007480525.1">
    <property type="nucleotide sequence ID" value="NZ_JH724308.1"/>
</dbReference>
<dbReference type="InterPro" id="IPR029044">
    <property type="entry name" value="Nucleotide-diphossugar_trans"/>
</dbReference>
<accession>I8YFS9</accession>
<organism evidence="2 3">
    <name type="scientific">Bacteroides salyersiae CL02T12C01</name>
    <dbReference type="NCBI Taxonomy" id="997887"/>
    <lineage>
        <taxon>Bacteria</taxon>
        <taxon>Pseudomonadati</taxon>
        <taxon>Bacteroidota</taxon>
        <taxon>Bacteroidia</taxon>
        <taxon>Bacteroidales</taxon>
        <taxon>Bacteroidaceae</taxon>
        <taxon>Bacteroides</taxon>
    </lineage>
</organism>
<evidence type="ECO:0000259" key="1">
    <source>
        <dbReference type="Pfam" id="PF00535"/>
    </source>
</evidence>
<evidence type="ECO:0000313" key="2">
    <source>
        <dbReference type="EMBL" id="EIY61990.1"/>
    </source>
</evidence>
<dbReference type="PATRIC" id="fig|997887.3.peg.2713"/>
<dbReference type="Gene3D" id="3.90.550.10">
    <property type="entry name" value="Spore Coat Polysaccharide Biosynthesis Protein SpsA, Chain A"/>
    <property type="match status" value="1"/>
</dbReference>
<dbReference type="PANTHER" id="PTHR22916:SF3">
    <property type="entry name" value="UDP-GLCNAC:BETAGAL BETA-1,3-N-ACETYLGLUCOSAMINYLTRANSFERASE-LIKE PROTEIN 1"/>
    <property type="match status" value="1"/>
</dbReference>
<proteinExistence type="predicted"/>
<protein>
    <recommendedName>
        <fullName evidence="1">Glycosyltransferase 2-like domain-containing protein</fullName>
    </recommendedName>
</protein>
<dbReference type="Proteomes" id="UP000005150">
    <property type="component" value="Unassembled WGS sequence"/>
</dbReference>
<dbReference type="AlphaFoldDB" id="I8YFS9"/>
<dbReference type="InterPro" id="IPR001173">
    <property type="entry name" value="Glyco_trans_2-like"/>
</dbReference>
<keyword evidence="3" id="KW-1185">Reference proteome</keyword>
<evidence type="ECO:0000313" key="3">
    <source>
        <dbReference type="Proteomes" id="UP000005150"/>
    </source>
</evidence>
<dbReference type="PANTHER" id="PTHR22916">
    <property type="entry name" value="GLYCOSYLTRANSFERASE"/>
    <property type="match status" value="1"/>
</dbReference>
<reference evidence="2 3" key="1">
    <citation type="submission" date="2012-02" db="EMBL/GenBank/DDBJ databases">
        <title>The Genome Sequence of Bacteroides salyersiae CL02T12C01.</title>
        <authorList>
            <consortium name="The Broad Institute Genome Sequencing Platform"/>
            <person name="Earl A."/>
            <person name="Ward D."/>
            <person name="Feldgarden M."/>
            <person name="Gevers D."/>
            <person name="Zitomersky N.L."/>
            <person name="Coyne M.J."/>
            <person name="Comstock L.E."/>
            <person name="Young S.K."/>
            <person name="Zeng Q."/>
            <person name="Gargeya S."/>
            <person name="Fitzgerald M."/>
            <person name="Haas B."/>
            <person name="Abouelleil A."/>
            <person name="Alvarado L."/>
            <person name="Arachchi H.M."/>
            <person name="Berlin A."/>
            <person name="Chapman S.B."/>
            <person name="Gearin G."/>
            <person name="Goldberg J."/>
            <person name="Griggs A."/>
            <person name="Gujja S."/>
            <person name="Hansen M."/>
            <person name="Heiman D."/>
            <person name="Howarth C."/>
            <person name="Larimer J."/>
            <person name="Lui A."/>
            <person name="MacDonald P.J.P."/>
            <person name="McCowen C."/>
            <person name="Montmayeur A."/>
            <person name="Murphy C."/>
            <person name="Neiman D."/>
            <person name="Pearson M."/>
            <person name="Priest M."/>
            <person name="Roberts A."/>
            <person name="Saif S."/>
            <person name="Shea T."/>
            <person name="Sisk P."/>
            <person name="Stolte C."/>
            <person name="Sykes S."/>
            <person name="Wortman J."/>
            <person name="Nusbaum C."/>
            <person name="Birren B."/>
        </authorList>
    </citation>
    <scope>NUCLEOTIDE SEQUENCE [LARGE SCALE GENOMIC DNA]</scope>
    <source>
        <strain evidence="2 3">CL02T12C01</strain>
    </source>
</reference>
<feature type="domain" description="Glycosyltransferase 2-like" evidence="1">
    <location>
        <begin position="7"/>
        <end position="115"/>
    </location>
</feature>
<dbReference type="HOGENOM" id="CLU_025996_2_1_10"/>
<dbReference type="SUPFAM" id="SSF53448">
    <property type="entry name" value="Nucleotide-diphospho-sugar transferases"/>
    <property type="match status" value="1"/>
</dbReference>
<comment type="caution">
    <text evidence="2">The sequence shown here is derived from an EMBL/GenBank/DDBJ whole genome shotgun (WGS) entry which is preliminary data.</text>
</comment>